<keyword evidence="2" id="KW-1185">Reference proteome</keyword>
<sequence length="283" mass="31348">MPSHQSLPVPTTANSTPQIREYNDAVLYSCNQTHVSDAEKQRTLSIVDALGLRPFAMKDPDVAEQNGLAHISVIAKLSTGQGQVALNMPPSKKRKYVHHDSCPSCTPTQAPGLEYVLSASLYAASLLRRTYIELDNGVCELFNRDWEFSPHLRFACARPLAGCLLLNNQNGQVIIAKMMEPYGRTRLVDVHREPRVIRDAKEAVIDRQTVEELRDQCTNQTKARKGLDEILSLFSGTQASIKILGNLHLNNILEVLAQLLSPYITKANASVAAFVEKEFTPSP</sequence>
<reference evidence="1" key="1">
    <citation type="journal article" date="2020" name="Fungal Divers.">
        <title>Resolving the Mortierellaceae phylogeny through synthesis of multi-gene phylogenetics and phylogenomics.</title>
        <authorList>
            <person name="Vandepol N."/>
            <person name="Liber J."/>
            <person name="Desiro A."/>
            <person name="Na H."/>
            <person name="Kennedy M."/>
            <person name="Barry K."/>
            <person name="Grigoriev I.V."/>
            <person name="Miller A.N."/>
            <person name="O'Donnell K."/>
            <person name="Stajich J.E."/>
            <person name="Bonito G."/>
        </authorList>
    </citation>
    <scope>NUCLEOTIDE SEQUENCE</scope>
    <source>
        <strain evidence="1">NRRL 2591</strain>
    </source>
</reference>
<gene>
    <name evidence="1" type="ORF">EC957_000845</name>
</gene>
<dbReference type="AlphaFoldDB" id="A0A9P6F755"/>
<organism evidence="1 2">
    <name type="scientific">Mortierella hygrophila</name>
    <dbReference type="NCBI Taxonomy" id="979708"/>
    <lineage>
        <taxon>Eukaryota</taxon>
        <taxon>Fungi</taxon>
        <taxon>Fungi incertae sedis</taxon>
        <taxon>Mucoromycota</taxon>
        <taxon>Mortierellomycotina</taxon>
        <taxon>Mortierellomycetes</taxon>
        <taxon>Mortierellales</taxon>
        <taxon>Mortierellaceae</taxon>
        <taxon>Mortierella</taxon>
    </lineage>
</organism>
<evidence type="ECO:0000313" key="2">
    <source>
        <dbReference type="Proteomes" id="UP000723463"/>
    </source>
</evidence>
<evidence type="ECO:0000313" key="1">
    <source>
        <dbReference type="EMBL" id="KAF9543484.1"/>
    </source>
</evidence>
<dbReference type="Proteomes" id="UP000723463">
    <property type="component" value="Unassembled WGS sequence"/>
</dbReference>
<accession>A0A9P6F755</accession>
<protein>
    <submittedName>
        <fullName evidence="1">Uncharacterized protein</fullName>
    </submittedName>
</protein>
<name>A0A9P6F755_9FUNG</name>
<proteinExistence type="predicted"/>
<comment type="caution">
    <text evidence="1">The sequence shown here is derived from an EMBL/GenBank/DDBJ whole genome shotgun (WGS) entry which is preliminary data.</text>
</comment>
<dbReference type="EMBL" id="JAAAXW010000112">
    <property type="protein sequence ID" value="KAF9543484.1"/>
    <property type="molecule type" value="Genomic_DNA"/>
</dbReference>